<evidence type="ECO:0000256" key="1">
    <source>
        <dbReference type="SAM" id="MobiDB-lite"/>
    </source>
</evidence>
<evidence type="ECO:0000313" key="2">
    <source>
        <dbReference type="EMBL" id="AUG97349.1"/>
    </source>
</evidence>
<name>A0ABM6QHC0_9PSED</name>
<evidence type="ECO:0000313" key="3">
    <source>
        <dbReference type="Proteomes" id="UP000075187"/>
    </source>
</evidence>
<proteinExistence type="predicted"/>
<accession>A0ABM6QHC0</accession>
<dbReference type="Proteomes" id="UP000075187">
    <property type="component" value="Chromosome"/>
</dbReference>
<reference evidence="2" key="1">
    <citation type="submission" date="2017-12" db="EMBL/GenBank/DDBJ databases">
        <title>Pseudomonas sp. MS586 complete sequence.</title>
        <authorList>
            <person name="Lu S."/>
            <person name="Deng P."/>
        </authorList>
    </citation>
    <scope>NUCLEOTIDE SEQUENCE</scope>
    <source>
        <strain evidence="2">MS586</strain>
    </source>
</reference>
<organism evidence="2 3">
    <name type="scientific">Pseudomonas glycinae</name>
    <dbReference type="NCBI Taxonomy" id="1785145"/>
    <lineage>
        <taxon>Bacteria</taxon>
        <taxon>Pseudomonadati</taxon>
        <taxon>Pseudomonadota</taxon>
        <taxon>Gammaproteobacteria</taxon>
        <taxon>Pseudomonadales</taxon>
        <taxon>Pseudomonadaceae</taxon>
        <taxon>Pseudomonas</taxon>
    </lineage>
</organism>
<feature type="compositionally biased region" description="Polar residues" evidence="1">
    <location>
        <begin position="65"/>
        <end position="91"/>
    </location>
</feature>
<gene>
    <name evidence="2" type="ORF">AWU82_28060</name>
</gene>
<evidence type="ECO:0008006" key="4">
    <source>
        <dbReference type="Google" id="ProtNLM"/>
    </source>
</evidence>
<sequence length="91" mass="9847">MGDLLRILLDLWQRPSSANVSGVADRSHVEASNRLRGNASMDALRPLLGRRASRAAFPRRAWERSGTTGQGISSSRTPEACSTTSPGNLNR</sequence>
<feature type="region of interest" description="Disordered" evidence="1">
    <location>
        <begin position="58"/>
        <end position="91"/>
    </location>
</feature>
<protein>
    <recommendedName>
        <fullName evidence="4">DUF1534 domain-containing protein</fullName>
    </recommendedName>
</protein>
<keyword evidence="3" id="KW-1185">Reference proteome</keyword>
<dbReference type="EMBL" id="CP014205">
    <property type="protein sequence ID" value="AUG97349.1"/>
    <property type="molecule type" value="Genomic_DNA"/>
</dbReference>